<evidence type="ECO:0000256" key="2">
    <source>
        <dbReference type="ARBA" id="ARBA00023157"/>
    </source>
</evidence>
<keyword evidence="3" id="KW-0472">Membrane</keyword>
<evidence type="ECO:0000313" key="5">
    <source>
        <dbReference type="Ensembl" id="ENSGWIP00000010822.1"/>
    </source>
</evidence>
<dbReference type="Ensembl" id="ENSGWIT00000012039.1">
    <property type="protein sequence ID" value="ENSGWIP00000010822.1"/>
    <property type="gene ID" value="ENSGWIG00000006349.1"/>
</dbReference>
<keyword evidence="6" id="KW-1185">Reference proteome</keyword>
<dbReference type="PROSITE" id="PS50835">
    <property type="entry name" value="IG_LIKE"/>
    <property type="match status" value="2"/>
</dbReference>
<dbReference type="Gene3D" id="2.60.40.10">
    <property type="entry name" value="Immunoglobulins"/>
    <property type="match status" value="2"/>
</dbReference>
<evidence type="ECO:0000313" key="6">
    <source>
        <dbReference type="Proteomes" id="UP000694680"/>
    </source>
</evidence>
<dbReference type="GO" id="GO:0004888">
    <property type="term" value="F:transmembrane signaling receptor activity"/>
    <property type="evidence" value="ECO:0007669"/>
    <property type="project" value="TreeGrafter"/>
</dbReference>
<feature type="domain" description="Ig-like" evidence="4">
    <location>
        <begin position="115"/>
        <end position="192"/>
    </location>
</feature>
<sequence>MFASQQQQPGDKELLPLLPASTYWDTSPSHQLITVRPSSSQFFSGDSVTLSCDLHPSNISRTTRKRESQCGQGWGEPGNSSCYIDMLMIWSTGVYWCENRDGETSERINITITDSSVLLQSPVLPVMEGQDVSLSCRSKNAPSNHTASFYRGSALIGTSHSGHMTLPGVSRSDEDFYSCSISGAQSESSWISITASTLTPPTAQAIPTAQATPTAQAPPSDPAPLMSPVRVICHLVVFCPYCICTLIMMSVCRRTGRCL</sequence>
<dbReference type="PANTHER" id="PTHR11481:SF64">
    <property type="entry name" value="FC RECEPTOR-LIKE PROTEIN 4"/>
    <property type="match status" value="1"/>
</dbReference>
<accession>A0A8C5DRQ1</accession>
<dbReference type="InterPro" id="IPR003599">
    <property type="entry name" value="Ig_sub"/>
</dbReference>
<organism evidence="5 6">
    <name type="scientific">Gouania willdenowi</name>
    <name type="common">Blunt-snouted clingfish</name>
    <name type="synonym">Lepadogaster willdenowi</name>
    <dbReference type="NCBI Taxonomy" id="441366"/>
    <lineage>
        <taxon>Eukaryota</taxon>
        <taxon>Metazoa</taxon>
        <taxon>Chordata</taxon>
        <taxon>Craniata</taxon>
        <taxon>Vertebrata</taxon>
        <taxon>Euteleostomi</taxon>
        <taxon>Actinopterygii</taxon>
        <taxon>Neopterygii</taxon>
        <taxon>Teleostei</taxon>
        <taxon>Neoteleostei</taxon>
        <taxon>Acanthomorphata</taxon>
        <taxon>Ovalentaria</taxon>
        <taxon>Blenniimorphae</taxon>
        <taxon>Blenniiformes</taxon>
        <taxon>Gobiesocoidei</taxon>
        <taxon>Gobiesocidae</taxon>
        <taxon>Gobiesocinae</taxon>
        <taxon>Gouania</taxon>
    </lineage>
</organism>
<dbReference type="PANTHER" id="PTHR11481">
    <property type="entry name" value="IMMUNOGLOBULIN FC RECEPTOR"/>
    <property type="match status" value="1"/>
</dbReference>
<evidence type="ECO:0000256" key="1">
    <source>
        <dbReference type="ARBA" id="ARBA00022729"/>
    </source>
</evidence>
<dbReference type="InterPro" id="IPR036179">
    <property type="entry name" value="Ig-like_dom_sf"/>
</dbReference>
<dbReference type="SMART" id="SM00409">
    <property type="entry name" value="IG"/>
    <property type="match status" value="2"/>
</dbReference>
<dbReference type="GO" id="GO:0007166">
    <property type="term" value="P:cell surface receptor signaling pathway"/>
    <property type="evidence" value="ECO:0007669"/>
    <property type="project" value="TreeGrafter"/>
</dbReference>
<keyword evidence="3" id="KW-0812">Transmembrane</keyword>
<dbReference type="Proteomes" id="UP000694680">
    <property type="component" value="Unassembled WGS sequence"/>
</dbReference>
<dbReference type="GO" id="GO:0009897">
    <property type="term" value="C:external side of plasma membrane"/>
    <property type="evidence" value="ECO:0007669"/>
    <property type="project" value="TreeGrafter"/>
</dbReference>
<keyword evidence="3" id="KW-1133">Transmembrane helix</keyword>
<gene>
    <name evidence="5" type="primary">LOC114460527</name>
</gene>
<feature type="transmembrane region" description="Helical" evidence="3">
    <location>
        <begin position="229"/>
        <end position="252"/>
    </location>
</feature>
<keyword evidence="1" id="KW-0732">Signal</keyword>
<reference evidence="5" key="1">
    <citation type="submission" date="2025-08" db="UniProtKB">
        <authorList>
            <consortium name="Ensembl"/>
        </authorList>
    </citation>
    <scope>IDENTIFICATION</scope>
</reference>
<reference evidence="5" key="2">
    <citation type="submission" date="2025-09" db="UniProtKB">
        <authorList>
            <consortium name="Ensembl"/>
        </authorList>
    </citation>
    <scope>IDENTIFICATION</scope>
</reference>
<name>A0A8C5DRQ1_GOUWI</name>
<feature type="domain" description="Ig-like" evidence="4">
    <location>
        <begin position="28"/>
        <end position="113"/>
    </location>
</feature>
<dbReference type="AlphaFoldDB" id="A0A8C5DRQ1"/>
<protein>
    <submittedName>
        <fullName evidence="5">Fc receptor-like protein 5</fullName>
    </submittedName>
</protein>
<evidence type="ECO:0000256" key="3">
    <source>
        <dbReference type="SAM" id="Phobius"/>
    </source>
</evidence>
<evidence type="ECO:0000259" key="4">
    <source>
        <dbReference type="PROSITE" id="PS50835"/>
    </source>
</evidence>
<dbReference type="InterPro" id="IPR050488">
    <property type="entry name" value="Ig_Fc_receptor"/>
</dbReference>
<dbReference type="InterPro" id="IPR013783">
    <property type="entry name" value="Ig-like_fold"/>
</dbReference>
<dbReference type="GO" id="GO:0006955">
    <property type="term" value="P:immune response"/>
    <property type="evidence" value="ECO:0007669"/>
    <property type="project" value="TreeGrafter"/>
</dbReference>
<dbReference type="InterPro" id="IPR007110">
    <property type="entry name" value="Ig-like_dom"/>
</dbReference>
<proteinExistence type="predicted"/>
<dbReference type="SUPFAM" id="SSF48726">
    <property type="entry name" value="Immunoglobulin"/>
    <property type="match status" value="2"/>
</dbReference>
<keyword evidence="2" id="KW-1015">Disulfide bond</keyword>